<evidence type="ECO:0000313" key="1">
    <source>
        <dbReference type="EMBL" id="SJL14634.1"/>
    </source>
</evidence>
<sequence length="72" mass="8480">MTARHRLCSSVSGRKTNQLFMATGRCGAQAHHTKGKLCRRNCRRSTFDLIFFSTMHQCYKTWKVLTLWRDRS</sequence>
<organism evidence="1 2">
    <name type="scientific">Armillaria ostoyae</name>
    <name type="common">Armillaria root rot fungus</name>
    <dbReference type="NCBI Taxonomy" id="47428"/>
    <lineage>
        <taxon>Eukaryota</taxon>
        <taxon>Fungi</taxon>
        <taxon>Dikarya</taxon>
        <taxon>Basidiomycota</taxon>
        <taxon>Agaricomycotina</taxon>
        <taxon>Agaricomycetes</taxon>
        <taxon>Agaricomycetidae</taxon>
        <taxon>Agaricales</taxon>
        <taxon>Marasmiineae</taxon>
        <taxon>Physalacriaceae</taxon>
        <taxon>Armillaria</taxon>
    </lineage>
</organism>
<keyword evidence="2" id="KW-1185">Reference proteome</keyword>
<proteinExistence type="predicted"/>
<name>A0A284S0V4_ARMOS</name>
<dbReference type="Proteomes" id="UP000219338">
    <property type="component" value="Unassembled WGS sequence"/>
</dbReference>
<accession>A0A284S0V4</accession>
<protein>
    <submittedName>
        <fullName evidence="1">Uncharacterized protein</fullName>
    </submittedName>
</protein>
<dbReference type="EMBL" id="FUEG01000024">
    <property type="protein sequence ID" value="SJL14634.1"/>
    <property type="molecule type" value="Genomic_DNA"/>
</dbReference>
<evidence type="ECO:0000313" key="2">
    <source>
        <dbReference type="Proteomes" id="UP000219338"/>
    </source>
</evidence>
<dbReference type="AlphaFoldDB" id="A0A284S0V4"/>
<gene>
    <name evidence="1" type="ORF">ARMOST_18099</name>
</gene>
<reference evidence="2" key="1">
    <citation type="journal article" date="2017" name="Nat. Ecol. Evol.">
        <title>Genome expansion and lineage-specific genetic innovations in the forest pathogenic fungi Armillaria.</title>
        <authorList>
            <person name="Sipos G."/>
            <person name="Prasanna A.N."/>
            <person name="Walter M.C."/>
            <person name="O'Connor E."/>
            <person name="Balint B."/>
            <person name="Krizsan K."/>
            <person name="Kiss B."/>
            <person name="Hess J."/>
            <person name="Varga T."/>
            <person name="Slot J."/>
            <person name="Riley R."/>
            <person name="Boka B."/>
            <person name="Rigling D."/>
            <person name="Barry K."/>
            <person name="Lee J."/>
            <person name="Mihaltcheva S."/>
            <person name="LaButti K."/>
            <person name="Lipzen A."/>
            <person name="Waldron R."/>
            <person name="Moloney N.M."/>
            <person name="Sperisen C."/>
            <person name="Kredics L."/>
            <person name="Vagvoelgyi C."/>
            <person name="Patrignani A."/>
            <person name="Fitzpatrick D."/>
            <person name="Nagy I."/>
            <person name="Doyle S."/>
            <person name="Anderson J.B."/>
            <person name="Grigoriev I.V."/>
            <person name="Gueldener U."/>
            <person name="Muensterkoetter M."/>
            <person name="Nagy L.G."/>
        </authorList>
    </citation>
    <scope>NUCLEOTIDE SEQUENCE [LARGE SCALE GENOMIC DNA]</scope>
    <source>
        <strain evidence="2">C18/9</strain>
    </source>
</reference>